<evidence type="ECO:0000313" key="2">
    <source>
        <dbReference type="Proteomes" id="UP000199205"/>
    </source>
</evidence>
<sequence length="285" mass="33016">MPEHNHLNLYVDDSGSRVVKRHPGDNPRFDYFALGGLVILDEHKPAAQALYDDFCQKWKITVPLHSVKIRHSKDDWRMLRDPTFDKEAFFSDLHAMMRVPGLYGIASTVHRPGYLKRYSEVYSDSKWLLCNTVFPILIERAVRYAIELGTKLRIHVERSGESEDRLIKRYIEELKSKGMPFNQETSEKYKPLTADDFAATICELEFKDKRTRLLQVADLLLYAIARSRYEPTYRAYQAMIADKMLIDCLFSAEDAIARGSKFSCFDLIETPTDKLESCILNSEDV</sequence>
<organism evidence="1 2">
    <name type="scientific">Rhizobium lusitanum</name>
    <dbReference type="NCBI Taxonomy" id="293958"/>
    <lineage>
        <taxon>Bacteria</taxon>
        <taxon>Pseudomonadati</taxon>
        <taxon>Pseudomonadota</taxon>
        <taxon>Alphaproteobacteria</taxon>
        <taxon>Hyphomicrobiales</taxon>
        <taxon>Rhizobiaceae</taxon>
        <taxon>Rhizobium/Agrobacterium group</taxon>
        <taxon>Rhizobium</taxon>
    </lineage>
</organism>
<protein>
    <recommendedName>
        <fullName evidence="3">DUF3800 domain-containing protein</fullName>
    </recommendedName>
</protein>
<dbReference type="Proteomes" id="UP000199205">
    <property type="component" value="Unassembled WGS sequence"/>
</dbReference>
<dbReference type="RefSeq" id="WP_092577226.1">
    <property type="nucleotide sequence ID" value="NZ_FMAF01000044.1"/>
</dbReference>
<dbReference type="AlphaFoldDB" id="A0A1C3XIL4"/>
<gene>
    <name evidence="1" type="ORF">GA0061101_1444</name>
</gene>
<dbReference type="OrthoDB" id="507950at2"/>
<reference evidence="1 2" key="1">
    <citation type="submission" date="2016-08" db="EMBL/GenBank/DDBJ databases">
        <authorList>
            <person name="Seilhamer J.J."/>
        </authorList>
    </citation>
    <scope>NUCLEOTIDE SEQUENCE [LARGE SCALE GENOMIC DNA]</scope>
    <source>
        <strain evidence="1 2">P1-7</strain>
    </source>
</reference>
<evidence type="ECO:0008006" key="3">
    <source>
        <dbReference type="Google" id="ProtNLM"/>
    </source>
</evidence>
<accession>A0A1C3XIL4</accession>
<dbReference type="Pfam" id="PF12686">
    <property type="entry name" value="DUF3800"/>
    <property type="match status" value="1"/>
</dbReference>
<dbReference type="InterPro" id="IPR024524">
    <property type="entry name" value="DUF3800"/>
</dbReference>
<dbReference type="EMBL" id="FMAF01000044">
    <property type="protein sequence ID" value="SCB51906.1"/>
    <property type="molecule type" value="Genomic_DNA"/>
</dbReference>
<evidence type="ECO:0000313" key="1">
    <source>
        <dbReference type="EMBL" id="SCB51906.1"/>
    </source>
</evidence>
<proteinExistence type="predicted"/>
<name>A0A1C3XIL4_9HYPH</name>